<proteinExistence type="predicted"/>
<name>A0A0D2NFJ1_HYPSF</name>
<evidence type="ECO:0000256" key="2">
    <source>
        <dbReference type="SAM" id="Phobius"/>
    </source>
</evidence>
<sequence length="317" mass="33195">MPLVAGPPERHWSILQVSDMGCSVSAYVTNCVPLSDSAQTTCAGFYSSGGSAMSVPQTDSPAPTGNQHSVAIVLSIGFLLLFVGAGVVGFCYLHRGRQRRRQAMLSLITPRRFVEVESQLPSAHSVAVDGTGSWDFPPRGGASSWAVPTLPPGLRREGASNHSRNPTSQSSTNALSYTSCVGEPDAAPAMPTSRPESGPARPPSSGPPRMRQGFSRFPTSSVRYSVKQLEADDAAVASPDSEYPLQSAISDRSSVLGRQSSVVMGTRSGNRSGRGVAAGAPIEEEPAGVYQYEDGGSFGELPPPPPYNVQGGVDRTS</sequence>
<dbReference type="Proteomes" id="UP000054270">
    <property type="component" value="Unassembled WGS sequence"/>
</dbReference>
<keyword evidence="2" id="KW-1133">Transmembrane helix</keyword>
<keyword evidence="2" id="KW-0812">Transmembrane</keyword>
<dbReference type="AlphaFoldDB" id="A0A0D2NFJ1"/>
<keyword evidence="2" id="KW-0472">Membrane</keyword>
<organism evidence="3 4">
    <name type="scientific">Hypholoma sublateritium (strain FD-334 SS-4)</name>
    <dbReference type="NCBI Taxonomy" id="945553"/>
    <lineage>
        <taxon>Eukaryota</taxon>
        <taxon>Fungi</taxon>
        <taxon>Dikarya</taxon>
        <taxon>Basidiomycota</taxon>
        <taxon>Agaricomycotina</taxon>
        <taxon>Agaricomycetes</taxon>
        <taxon>Agaricomycetidae</taxon>
        <taxon>Agaricales</taxon>
        <taxon>Agaricineae</taxon>
        <taxon>Strophariaceae</taxon>
        <taxon>Hypholoma</taxon>
    </lineage>
</organism>
<protein>
    <submittedName>
        <fullName evidence="3">Uncharacterized protein</fullName>
    </submittedName>
</protein>
<feature type="region of interest" description="Disordered" evidence="1">
    <location>
        <begin position="252"/>
        <end position="317"/>
    </location>
</feature>
<feature type="compositionally biased region" description="Polar residues" evidence="1">
    <location>
        <begin position="252"/>
        <end position="271"/>
    </location>
</feature>
<feature type="compositionally biased region" description="Polar residues" evidence="1">
    <location>
        <begin position="160"/>
        <end position="179"/>
    </location>
</feature>
<evidence type="ECO:0000313" key="3">
    <source>
        <dbReference type="EMBL" id="KJA15461.1"/>
    </source>
</evidence>
<reference evidence="4" key="1">
    <citation type="submission" date="2014-04" db="EMBL/GenBank/DDBJ databases">
        <title>Evolutionary Origins and Diversification of the Mycorrhizal Mutualists.</title>
        <authorList>
            <consortium name="DOE Joint Genome Institute"/>
            <consortium name="Mycorrhizal Genomics Consortium"/>
            <person name="Kohler A."/>
            <person name="Kuo A."/>
            <person name="Nagy L.G."/>
            <person name="Floudas D."/>
            <person name="Copeland A."/>
            <person name="Barry K.W."/>
            <person name="Cichocki N."/>
            <person name="Veneault-Fourrey C."/>
            <person name="LaButti K."/>
            <person name="Lindquist E.A."/>
            <person name="Lipzen A."/>
            <person name="Lundell T."/>
            <person name="Morin E."/>
            <person name="Murat C."/>
            <person name="Riley R."/>
            <person name="Ohm R."/>
            <person name="Sun H."/>
            <person name="Tunlid A."/>
            <person name="Henrissat B."/>
            <person name="Grigoriev I.V."/>
            <person name="Hibbett D.S."/>
            <person name="Martin F."/>
        </authorList>
    </citation>
    <scope>NUCLEOTIDE SEQUENCE [LARGE SCALE GENOMIC DNA]</scope>
    <source>
        <strain evidence="4">FD-334 SS-4</strain>
    </source>
</reference>
<evidence type="ECO:0000256" key="1">
    <source>
        <dbReference type="SAM" id="MobiDB-lite"/>
    </source>
</evidence>
<dbReference type="EMBL" id="KN817644">
    <property type="protein sequence ID" value="KJA15461.1"/>
    <property type="molecule type" value="Genomic_DNA"/>
</dbReference>
<feature type="transmembrane region" description="Helical" evidence="2">
    <location>
        <begin position="70"/>
        <end position="93"/>
    </location>
</feature>
<evidence type="ECO:0000313" key="4">
    <source>
        <dbReference type="Proteomes" id="UP000054270"/>
    </source>
</evidence>
<gene>
    <name evidence="3" type="ORF">HYPSUDRAFT_368887</name>
</gene>
<accession>A0A0D2NFJ1</accession>
<keyword evidence="4" id="KW-1185">Reference proteome</keyword>
<feature type="region of interest" description="Disordered" evidence="1">
    <location>
        <begin position="139"/>
        <end position="217"/>
    </location>
</feature>